<comment type="caution">
    <text evidence="2">The sequence shown here is derived from an EMBL/GenBank/DDBJ whole genome shotgun (WGS) entry which is preliminary data.</text>
</comment>
<evidence type="ECO:0000313" key="3">
    <source>
        <dbReference type="Proteomes" id="UP001500689"/>
    </source>
</evidence>
<gene>
    <name evidence="2" type="ORF">GCM10022222_07860</name>
</gene>
<dbReference type="EMBL" id="BAAAZN010000001">
    <property type="protein sequence ID" value="GAA3527295.1"/>
    <property type="molecule type" value="Genomic_DNA"/>
</dbReference>
<sequence>MRSKAIAGSVLAAGLALAGIAGSVGVANAETFAGAQPVAAHPEVPGPQPADVSQGAIQAPDGTYYDVYSRDVNGAHAGGDDAVNVVGRYLQLDPSQLGGPDGYAEDVYGQYDCSQVTEQGTPRIGVSCGYAGGLPVVAFLQAS</sequence>
<organism evidence="2 3">
    <name type="scientific">Amycolatopsis ultiminotia</name>
    <dbReference type="NCBI Taxonomy" id="543629"/>
    <lineage>
        <taxon>Bacteria</taxon>
        <taxon>Bacillati</taxon>
        <taxon>Actinomycetota</taxon>
        <taxon>Actinomycetes</taxon>
        <taxon>Pseudonocardiales</taxon>
        <taxon>Pseudonocardiaceae</taxon>
        <taxon>Amycolatopsis</taxon>
    </lineage>
</organism>
<proteinExistence type="predicted"/>
<evidence type="ECO:0000313" key="2">
    <source>
        <dbReference type="EMBL" id="GAA3527295.1"/>
    </source>
</evidence>
<keyword evidence="3" id="KW-1185">Reference proteome</keyword>
<keyword evidence="1" id="KW-0732">Signal</keyword>
<protein>
    <recommendedName>
        <fullName evidence="4">Secreted protein</fullName>
    </recommendedName>
</protein>
<dbReference type="Proteomes" id="UP001500689">
    <property type="component" value="Unassembled WGS sequence"/>
</dbReference>
<reference evidence="3" key="1">
    <citation type="journal article" date="2019" name="Int. J. Syst. Evol. Microbiol.">
        <title>The Global Catalogue of Microorganisms (GCM) 10K type strain sequencing project: providing services to taxonomists for standard genome sequencing and annotation.</title>
        <authorList>
            <consortium name="The Broad Institute Genomics Platform"/>
            <consortium name="The Broad Institute Genome Sequencing Center for Infectious Disease"/>
            <person name="Wu L."/>
            <person name="Ma J."/>
        </authorList>
    </citation>
    <scope>NUCLEOTIDE SEQUENCE [LARGE SCALE GENOMIC DNA]</scope>
    <source>
        <strain evidence="3">JCM 16898</strain>
    </source>
</reference>
<name>A0ABP6V6W4_9PSEU</name>
<evidence type="ECO:0008006" key="4">
    <source>
        <dbReference type="Google" id="ProtNLM"/>
    </source>
</evidence>
<feature type="chain" id="PRO_5046302236" description="Secreted protein" evidence="1">
    <location>
        <begin position="30"/>
        <end position="143"/>
    </location>
</feature>
<feature type="signal peptide" evidence="1">
    <location>
        <begin position="1"/>
        <end position="29"/>
    </location>
</feature>
<evidence type="ECO:0000256" key="1">
    <source>
        <dbReference type="SAM" id="SignalP"/>
    </source>
</evidence>
<accession>A0ABP6V6W4</accession>
<dbReference type="RefSeq" id="WP_344855306.1">
    <property type="nucleotide sequence ID" value="NZ_BAAAZN010000001.1"/>
</dbReference>